<accession>A0A0U3EG47</accession>
<dbReference type="Proteomes" id="UP000064921">
    <property type="component" value="Plasmid p.p-1"/>
</dbReference>
<feature type="transmembrane region" description="Helical" evidence="2">
    <location>
        <begin position="12"/>
        <end position="32"/>
    </location>
</feature>
<dbReference type="CDD" id="cd01610">
    <property type="entry name" value="PAP2_like"/>
    <property type="match status" value="1"/>
</dbReference>
<proteinExistence type="predicted"/>
<dbReference type="EMBL" id="CP013069">
    <property type="protein sequence ID" value="ALV30481.1"/>
    <property type="molecule type" value="Genomic_DNA"/>
</dbReference>
<sequence>MRYILAVFKGSYFVFLIPVLFGLSALSALLGLDAAVYRFAQLQSEYLSALWSELPLHAGSAAPVLAPLFMSLKDRNRSTLMLQSLIFTMLTVTILKALTSRVDPEGLHILDAYSRSNSFEIGLFKNGLASVVEGWPSGHAATNVAMVITAVSGFSSKIRIAGALWAVWVVLATVFGDRGGVHWLSDSLSGAAIGAAIAYAHLSIYERQKKNIGTPLEPGKLPFKRPTTSTSYEGGVQ</sequence>
<dbReference type="AlphaFoldDB" id="A0A0U3EG47"/>
<protein>
    <recommendedName>
        <fullName evidence="3">Phosphatidic acid phosphatase type 2/haloperoxidase domain-containing protein</fullName>
    </recommendedName>
</protein>
<feature type="domain" description="Phosphatidic acid phosphatase type 2/haloperoxidase" evidence="3">
    <location>
        <begin position="81"/>
        <end position="208"/>
    </location>
</feature>
<feature type="region of interest" description="Disordered" evidence="1">
    <location>
        <begin position="216"/>
        <end position="237"/>
    </location>
</feature>
<feature type="transmembrane region" description="Helical" evidence="2">
    <location>
        <begin position="158"/>
        <end position="176"/>
    </location>
</feature>
<evidence type="ECO:0000313" key="4">
    <source>
        <dbReference type="EMBL" id="ALV30481.1"/>
    </source>
</evidence>
<dbReference type="RefSeq" id="WP_058901022.1">
    <property type="nucleotide sequence ID" value="NZ_CP013069.1"/>
</dbReference>
<dbReference type="SUPFAM" id="SSF48317">
    <property type="entry name" value="Acid phosphatase/Vanadium-dependent haloperoxidase"/>
    <property type="match status" value="1"/>
</dbReference>
<dbReference type="KEGG" id="pphr:APZ00_24935"/>
<evidence type="ECO:0000313" key="5">
    <source>
        <dbReference type="Proteomes" id="UP000064921"/>
    </source>
</evidence>
<feature type="compositionally biased region" description="Polar residues" evidence="1">
    <location>
        <begin position="226"/>
        <end position="237"/>
    </location>
</feature>
<feature type="transmembrane region" description="Helical" evidence="2">
    <location>
        <begin position="188"/>
        <end position="205"/>
    </location>
</feature>
<evidence type="ECO:0000256" key="2">
    <source>
        <dbReference type="SAM" id="Phobius"/>
    </source>
</evidence>
<evidence type="ECO:0000259" key="3">
    <source>
        <dbReference type="Pfam" id="PF01569"/>
    </source>
</evidence>
<dbReference type="Pfam" id="PF01569">
    <property type="entry name" value="PAP2"/>
    <property type="match status" value="1"/>
</dbReference>
<reference evidence="4 5" key="1">
    <citation type="submission" date="2015-10" db="EMBL/GenBank/DDBJ databases">
        <title>The world's first case of liver abscess caused by Pannonibacter phragmitetus.</title>
        <authorList>
            <person name="Ming D."/>
            <person name="Wang M."/>
            <person name="Zhou Y."/>
            <person name="Jiang T."/>
            <person name="Hu S."/>
        </authorList>
    </citation>
    <scope>NUCLEOTIDE SEQUENCE [LARGE SCALE GENOMIC DNA]</scope>
    <source>
        <strain evidence="4 5">31801</strain>
        <plasmid evidence="4 5">p.p-1</plasmid>
    </source>
</reference>
<dbReference type="Gene3D" id="1.20.144.10">
    <property type="entry name" value="Phosphatidic acid phosphatase type 2/haloperoxidase"/>
    <property type="match status" value="1"/>
</dbReference>
<gene>
    <name evidence="4" type="ORF">APZ00_24935</name>
</gene>
<name>A0A0U3EG47_9HYPH</name>
<keyword evidence="2" id="KW-0472">Membrane</keyword>
<keyword evidence="5" id="KW-1185">Reference proteome</keyword>
<keyword evidence="2" id="KW-0812">Transmembrane</keyword>
<keyword evidence="4" id="KW-0614">Plasmid</keyword>
<dbReference type="InterPro" id="IPR036938">
    <property type="entry name" value="PAP2/HPO_sf"/>
</dbReference>
<geneLocation type="plasmid" evidence="4 5">
    <name>p.p-1</name>
</geneLocation>
<evidence type="ECO:0000256" key="1">
    <source>
        <dbReference type="SAM" id="MobiDB-lite"/>
    </source>
</evidence>
<organism evidence="4 5">
    <name type="scientific">Pannonibacter phragmitetus</name>
    <dbReference type="NCBI Taxonomy" id="121719"/>
    <lineage>
        <taxon>Bacteria</taxon>
        <taxon>Pseudomonadati</taxon>
        <taxon>Pseudomonadota</taxon>
        <taxon>Alphaproteobacteria</taxon>
        <taxon>Hyphomicrobiales</taxon>
        <taxon>Stappiaceae</taxon>
        <taxon>Pannonibacter</taxon>
    </lineage>
</organism>
<keyword evidence="2" id="KW-1133">Transmembrane helix</keyword>
<dbReference type="InterPro" id="IPR000326">
    <property type="entry name" value="PAP2/HPO"/>
</dbReference>